<accession>A0A852WTT0</accession>
<evidence type="ECO:0000256" key="2">
    <source>
        <dbReference type="ARBA" id="ARBA00009410"/>
    </source>
</evidence>
<comment type="cofactor">
    <cofactor evidence="1">
        <name>FAD</name>
        <dbReference type="ChEBI" id="CHEBI:57692"/>
    </cofactor>
</comment>
<dbReference type="RefSeq" id="WP_179551356.1">
    <property type="nucleotide sequence ID" value="NZ_JACCFI010000001.1"/>
</dbReference>
<dbReference type="AlphaFoldDB" id="A0A852WTT0"/>
<dbReference type="NCBIfam" id="TIGR03364">
    <property type="entry name" value="HpnW_proposed"/>
    <property type="match status" value="1"/>
</dbReference>
<sequence length="410" mass="43222">MSAVIGAAGFDVAVVGSGIVGLGAALAAHRRGQRVVVIERGSEPSGASVRNFGHLCFTPQAGLAREFALTSRELWLGLALDAGVWLRESGTLVAARRDDEFAVLRDLAATRGDEVELLTAAEAEERMPLASGTAVGGAFLPLDLQANPRQAVIALAAHLEREGVEFRRRTTVGAVRPGRVETSRGPIDAGRVIVAVNHDLDLLYPELAERHGIVRCSLDMMRVSAELRMPLAAPLLTGWSLVRYGAFSATPAAAALRERLHAERPDLAALDLNQMYARLPDGTLIVGDTHSRGATVAPFQSEFAFESMLGETRALFGVEELRVVERWQGVYASGPDDFLIEEIEPGVHLASATTGIGMTTGLGLAEHVVAGFTGEPRCSGGSQISGDSRISGDASAFGPALTTTLQKGAS</sequence>
<dbReference type="Gene3D" id="3.50.50.60">
    <property type="entry name" value="FAD/NAD(P)-binding domain"/>
    <property type="match status" value="1"/>
</dbReference>
<feature type="domain" description="FAD dependent oxidoreductase" evidence="5">
    <location>
        <begin position="11"/>
        <end position="369"/>
    </location>
</feature>
<gene>
    <name evidence="6" type="ORF">BJY17_002153</name>
</gene>
<evidence type="ECO:0000313" key="7">
    <source>
        <dbReference type="Proteomes" id="UP000549066"/>
    </source>
</evidence>
<dbReference type="GO" id="GO:0005737">
    <property type="term" value="C:cytoplasm"/>
    <property type="evidence" value="ECO:0007669"/>
    <property type="project" value="TreeGrafter"/>
</dbReference>
<dbReference type="EMBL" id="JACCFI010000001">
    <property type="protein sequence ID" value="NYG21406.1"/>
    <property type="molecule type" value="Genomic_DNA"/>
</dbReference>
<dbReference type="InterPro" id="IPR006076">
    <property type="entry name" value="FAD-dep_OxRdtase"/>
</dbReference>
<protein>
    <submittedName>
        <fullName evidence="6">FAD dependent oxidoreductase TIGR03364</fullName>
    </submittedName>
</protein>
<organism evidence="6 7">
    <name type="scientific">Agromyces hippuratus</name>
    <dbReference type="NCBI Taxonomy" id="286438"/>
    <lineage>
        <taxon>Bacteria</taxon>
        <taxon>Bacillati</taxon>
        <taxon>Actinomycetota</taxon>
        <taxon>Actinomycetes</taxon>
        <taxon>Micrococcales</taxon>
        <taxon>Microbacteriaceae</taxon>
        <taxon>Agromyces</taxon>
    </lineage>
</organism>
<evidence type="ECO:0000256" key="3">
    <source>
        <dbReference type="ARBA" id="ARBA00022630"/>
    </source>
</evidence>
<keyword evidence="3" id="KW-0285">Flavoprotein</keyword>
<keyword evidence="7" id="KW-1185">Reference proteome</keyword>
<comment type="caution">
    <text evidence="6">The sequence shown here is derived from an EMBL/GenBank/DDBJ whole genome shotgun (WGS) entry which is preliminary data.</text>
</comment>
<name>A0A852WTT0_9MICO</name>
<dbReference type="PANTHER" id="PTHR13847">
    <property type="entry name" value="SARCOSINE DEHYDROGENASE-RELATED"/>
    <property type="match status" value="1"/>
</dbReference>
<evidence type="ECO:0000313" key="6">
    <source>
        <dbReference type="EMBL" id="NYG21406.1"/>
    </source>
</evidence>
<evidence type="ECO:0000256" key="4">
    <source>
        <dbReference type="ARBA" id="ARBA00023002"/>
    </source>
</evidence>
<dbReference type="PANTHER" id="PTHR13847:SF286">
    <property type="entry name" value="D-AMINO ACID DEHYDROGENASE"/>
    <property type="match status" value="1"/>
</dbReference>
<dbReference type="InterPro" id="IPR036188">
    <property type="entry name" value="FAD/NAD-bd_sf"/>
</dbReference>
<comment type="similarity">
    <text evidence="2">Belongs to the DadA oxidoreductase family.</text>
</comment>
<dbReference type="Gene3D" id="3.30.9.10">
    <property type="entry name" value="D-Amino Acid Oxidase, subunit A, domain 2"/>
    <property type="match status" value="1"/>
</dbReference>
<dbReference type="Pfam" id="PF01266">
    <property type="entry name" value="DAO"/>
    <property type="match status" value="1"/>
</dbReference>
<dbReference type="Proteomes" id="UP000549066">
    <property type="component" value="Unassembled WGS sequence"/>
</dbReference>
<dbReference type="InterPro" id="IPR017741">
    <property type="entry name" value="FAD-dependent_OxRdtase_HpnW"/>
</dbReference>
<evidence type="ECO:0000256" key="1">
    <source>
        <dbReference type="ARBA" id="ARBA00001974"/>
    </source>
</evidence>
<dbReference type="SUPFAM" id="SSF51905">
    <property type="entry name" value="FAD/NAD(P)-binding domain"/>
    <property type="match status" value="1"/>
</dbReference>
<keyword evidence="4" id="KW-0560">Oxidoreductase</keyword>
<dbReference type="GO" id="GO:0016491">
    <property type="term" value="F:oxidoreductase activity"/>
    <property type="evidence" value="ECO:0007669"/>
    <property type="project" value="UniProtKB-KW"/>
</dbReference>
<proteinExistence type="inferred from homology"/>
<evidence type="ECO:0000259" key="5">
    <source>
        <dbReference type="Pfam" id="PF01266"/>
    </source>
</evidence>
<reference evidence="6 7" key="1">
    <citation type="submission" date="2020-07" db="EMBL/GenBank/DDBJ databases">
        <title>Sequencing the genomes of 1000 actinobacteria strains.</title>
        <authorList>
            <person name="Klenk H.-P."/>
        </authorList>
    </citation>
    <scope>NUCLEOTIDE SEQUENCE [LARGE SCALE GENOMIC DNA]</scope>
    <source>
        <strain evidence="6 7">DSM 8598</strain>
    </source>
</reference>